<name>A0A0R3PWA6_ANGCS</name>
<accession>A0A0R3PWA6</accession>
<proteinExistence type="predicted"/>
<reference evidence="2 3" key="2">
    <citation type="submission" date="2018-11" db="EMBL/GenBank/DDBJ databases">
        <authorList>
            <consortium name="Pathogen Informatics"/>
        </authorList>
    </citation>
    <scope>NUCLEOTIDE SEQUENCE [LARGE SCALE GENOMIC DNA]</scope>
    <source>
        <strain evidence="2 3">Costa Rica</strain>
    </source>
</reference>
<keyword evidence="1" id="KW-0732">Signal</keyword>
<feature type="signal peptide" evidence="1">
    <location>
        <begin position="1"/>
        <end position="16"/>
    </location>
</feature>
<dbReference type="EMBL" id="UYYA01004466">
    <property type="protein sequence ID" value="VDM61996.1"/>
    <property type="molecule type" value="Genomic_DNA"/>
</dbReference>
<evidence type="ECO:0000313" key="4">
    <source>
        <dbReference type="WBParaSite" id="ACOC_0001041001-mRNA-1"/>
    </source>
</evidence>
<dbReference type="AlphaFoldDB" id="A0A0R3PWA6"/>
<sequence>MLVLVWVFGLLAMVMCQPFYGLEKQILYGFQDPDEIQWRPDVSFDTIQKNTTVSTTEYNQRLSLVRANLKLRGYLLSDAN</sequence>
<protein>
    <submittedName>
        <fullName evidence="4">Neur_chan_LBD domain-containing protein</fullName>
    </submittedName>
</protein>
<dbReference type="Proteomes" id="UP000267027">
    <property type="component" value="Unassembled WGS sequence"/>
</dbReference>
<dbReference type="WBParaSite" id="ACOC_0001041001-mRNA-1">
    <property type="protein sequence ID" value="ACOC_0001041001-mRNA-1"/>
    <property type="gene ID" value="ACOC_0001041001"/>
</dbReference>
<evidence type="ECO:0000313" key="2">
    <source>
        <dbReference type="EMBL" id="VDM61996.1"/>
    </source>
</evidence>
<evidence type="ECO:0000256" key="1">
    <source>
        <dbReference type="SAM" id="SignalP"/>
    </source>
</evidence>
<evidence type="ECO:0000313" key="3">
    <source>
        <dbReference type="Proteomes" id="UP000267027"/>
    </source>
</evidence>
<feature type="chain" id="PRO_5043130366" evidence="1">
    <location>
        <begin position="17"/>
        <end position="80"/>
    </location>
</feature>
<dbReference type="OrthoDB" id="5786875at2759"/>
<keyword evidence="3" id="KW-1185">Reference proteome</keyword>
<reference evidence="4" key="1">
    <citation type="submission" date="2017-02" db="UniProtKB">
        <authorList>
            <consortium name="WormBaseParasite"/>
        </authorList>
    </citation>
    <scope>IDENTIFICATION</scope>
</reference>
<organism evidence="4">
    <name type="scientific">Angiostrongylus costaricensis</name>
    <name type="common">Nematode worm</name>
    <dbReference type="NCBI Taxonomy" id="334426"/>
    <lineage>
        <taxon>Eukaryota</taxon>
        <taxon>Metazoa</taxon>
        <taxon>Ecdysozoa</taxon>
        <taxon>Nematoda</taxon>
        <taxon>Chromadorea</taxon>
        <taxon>Rhabditida</taxon>
        <taxon>Rhabditina</taxon>
        <taxon>Rhabditomorpha</taxon>
        <taxon>Strongyloidea</taxon>
        <taxon>Metastrongylidae</taxon>
        <taxon>Angiostrongylus</taxon>
    </lineage>
</organism>
<gene>
    <name evidence="2" type="ORF">ACOC_LOCUS10411</name>
</gene>